<accession>A0A426Y2W7</accession>
<name>A0A426Y2W7_ENSVE</name>
<reference evidence="1 2" key="1">
    <citation type="journal article" date="2014" name="Agronomy (Basel)">
        <title>A Draft Genome Sequence for Ensete ventricosum, the Drought-Tolerant Tree Against Hunger.</title>
        <authorList>
            <person name="Harrison J."/>
            <person name="Moore K.A."/>
            <person name="Paszkiewicz K."/>
            <person name="Jones T."/>
            <person name="Grant M."/>
            <person name="Ambacheew D."/>
            <person name="Muzemil S."/>
            <person name="Studholme D.J."/>
        </authorList>
    </citation>
    <scope>NUCLEOTIDE SEQUENCE [LARGE SCALE GENOMIC DNA]</scope>
</reference>
<proteinExistence type="predicted"/>
<comment type="caution">
    <text evidence="1">The sequence shown here is derived from an EMBL/GenBank/DDBJ whole genome shotgun (WGS) entry which is preliminary data.</text>
</comment>
<evidence type="ECO:0000313" key="1">
    <source>
        <dbReference type="EMBL" id="RRT46054.1"/>
    </source>
</evidence>
<dbReference type="AlphaFoldDB" id="A0A426Y2W7"/>
<dbReference type="EMBL" id="AMZH03015438">
    <property type="protein sequence ID" value="RRT46054.1"/>
    <property type="molecule type" value="Genomic_DNA"/>
</dbReference>
<protein>
    <submittedName>
        <fullName evidence="1">Uncharacterized protein</fullName>
    </submittedName>
</protein>
<sequence length="87" mass="9301">MGRNATTCFARSELPSYTSSTGIDAVGSRQEFARRFVKGIGKLIGNMKGGHREKTGGLIARIPEATELTKVGSKLSLWSLSVVTVES</sequence>
<organism evidence="1 2">
    <name type="scientific">Ensete ventricosum</name>
    <name type="common">Abyssinian banana</name>
    <name type="synonym">Musa ensete</name>
    <dbReference type="NCBI Taxonomy" id="4639"/>
    <lineage>
        <taxon>Eukaryota</taxon>
        <taxon>Viridiplantae</taxon>
        <taxon>Streptophyta</taxon>
        <taxon>Embryophyta</taxon>
        <taxon>Tracheophyta</taxon>
        <taxon>Spermatophyta</taxon>
        <taxon>Magnoliopsida</taxon>
        <taxon>Liliopsida</taxon>
        <taxon>Zingiberales</taxon>
        <taxon>Musaceae</taxon>
        <taxon>Ensete</taxon>
    </lineage>
</organism>
<evidence type="ECO:0000313" key="2">
    <source>
        <dbReference type="Proteomes" id="UP000287651"/>
    </source>
</evidence>
<dbReference type="Proteomes" id="UP000287651">
    <property type="component" value="Unassembled WGS sequence"/>
</dbReference>
<gene>
    <name evidence="1" type="ORF">B296_00021309</name>
</gene>